<dbReference type="Gene3D" id="1.10.1740.10">
    <property type="match status" value="1"/>
</dbReference>
<comment type="similarity">
    <text evidence="1">Belongs to the sigma-70 factor family. ECF subfamily.</text>
</comment>
<dbReference type="PANTHER" id="PTHR43133">
    <property type="entry name" value="RNA POLYMERASE ECF-TYPE SIGMA FACTO"/>
    <property type="match status" value="1"/>
</dbReference>
<dbReference type="Pfam" id="PF08281">
    <property type="entry name" value="Sigma70_r4_2"/>
    <property type="match status" value="1"/>
</dbReference>
<evidence type="ECO:0000256" key="1">
    <source>
        <dbReference type="ARBA" id="ARBA00010641"/>
    </source>
</evidence>
<dbReference type="Gene3D" id="1.10.10.10">
    <property type="entry name" value="Winged helix-like DNA-binding domain superfamily/Winged helix DNA-binding domain"/>
    <property type="match status" value="1"/>
</dbReference>
<dbReference type="Proteomes" id="UP000281738">
    <property type="component" value="Unassembled WGS sequence"/>
</dbReference>
<feature type="domain" description="RNA polymerase sigma factor 70 region 4 type 2" evidence="6">
    <location>
        <begin position="141"/>
        <end position="191"/>
    </location>
</feature>
<gene>
    <name evidence="7" type="ORF">EDD33_3216</name>
</gene>
<feature type="domain" description="RNA polymerase sigma-70 region 2" evidence="5">
    <location>
        <begin position="35"/>
        <end position="102"/>
    </location>
</feature>
<dbReference type="AlphaFoldDB" id="A0A3N2CXR7"/>
<proteinExistence type="inferred from homology"/>
<dbReference type="SUPFAM" id="SSF88946">
    <property type="entry name" value="Sigma2 domain of RNA polymerase sigma factors"/>
    <property type="match status" value="1"/>
</dbReference>
<dbReference type="GO" id="GO:0003677">
    <property type="term" value="F:DNA binding"/>
    <property type="evidence" value="ECO:0007669"/>
    <property type="project" value="InterPro"/>
</dbReference>
<dbReference type="InterPro" id="IPR007627">
    <property type="entry name" value="RNA_pol_sigma70_r2"/>
</dbReference>
<accession>A0A3N2CXR7</accession>
<evidence type="ECO:0000259" key="5">
    <source>
        <dbReference type="Pfam" id="PF04542"/>
    </source>
</evidence>
<dbReference type="GO" id="GO:0016987">
    <property type="term" value="F:sigma factor activity"/>
    <property type="evidence" value="ECO:0007669"/>
    <property type="project" value="UniProtKB-KW"/>
</dbReference>
<dbReference type="InterPro" id="IPR036388">
    <property type="entry name" value="WH-like_DNA-bd_sf"/>
</dbReference>
<dbReference type="InterPro" id="IPR039425">
    <property type="entry name" value="RNA_pol_sigma-70-like"/>
</dbReference>
<evidence type="ECO:0000313" key="7">
    <source>
        <dbReference type="EMBL" id="ROR92327.1"/>
    </source>
</evidence>
<keyword evidence="4" id="KW-0804">Transcription</keyword>
<dbReference type="InterPro" id="IPR013324">
    <property type="entry name" value="RNA_pol_sigma_r3/r4-like"/>
</dbReference>
<dbReference type="SUPFAM" id="SSF88659">
    <property type="entry name" value="Sigma3 and sigma4 domains of RNA polymerase sigma factors"/>
    <property type="match status" value="1"/>
</dbReference>
<organism evidence="7 8">
    <name type="scientific">Nocardioides aurantiacus</name>
    <dbReference type="NCBI Taxonomy" id="86796"/>
    <lineage>
        <taxon>Bacteria</taxon>
        <taxon>Bacillati</taxon>
        <taxon>Actinomycetota</taxon>
        <taxon>Actinomycetes</taxon>
        <taxon>Propionibacteriales</taxon>
        <taxon>Nocardioidaceae</taxon>
        <taxon>Nocardioides</taxon>
    </lineage>
</organism>
<evidence type="ECO:0000259" key="6">
    <source>
        <dbReference type="Pfam" id="PF08281"/>
    </source>
</evidence>
<dbReference type="InterPro" id="IPR013249">
    <property type="entry name" value="RNA_pol_sigma70_r4_t2"/>
</dbReference>
<evidence type="ECO:0000256" key="3">
    <source>
        <dbReference type="ARBA" id="ARBA00023082"/>
    </source>
</evidence>
<keyword evidence="2" id="KW-0805">Transcription regulation</keyword>
<evidence type="ECO:0000313" key="8">
    <source>
        <dbReference type="Proteomes" id="UP000281738"/>
    </source>
</evidence>
<dbReference type="InterPro" id="IPR013325">
    <property type="entry name" value="RNA_pol_sigma_r2"/>
</dbReference>
<reference evidence="7 8" key="1">
    <citation type="submission" date="2018-11" db="EMBL/GenBank/DDBJ databases">
        <title>Sequencing the genomes of 1000 actinobacteria strains.</title>
        <authorList>
            <person name="Klenk H.-P."/>
        </authorList>
    </citation>
    <scope>NUCLEOTIDE SEQUENCE [LARGE SCALE GENOMIC DNA]</scope>
    <source>
        <strain evidence="7 8">DSM 12652</strain>
    </source>
</reference>
<dbReference type="GO" id="GO:0006352">
    <property type="term" value="P:DNA-templated transcription initiation"/>
    <property type="evidence" value="ECO:0007669"/>
    <property type="project" value="InterPro"/>
</dbReference>
<dbReference type="InterPro" id="IPR014284">
    <property type="entry name" value="RNA_pol_sigma-70_dom"/>
</dbReference>
<evidence type="ECO:0000256" key="2">
    <source>
        <dbReference type="ARBA" id="ARBA00023015"/>
    </source>
</evidence>
<evidence type="ECO:0000256" key="4">
    <source>
        <dbReference type="ARBA" id="ARBA00023163"/>
    </source>
</evidence>
<sequence>MSDEGEATTSDVAAATQQALARRAGLGDRAAYEELFRRLFPATYRFALRMLDHETALADDAVQEAWVKAWRGLPDFRGTSTFSTWLFSIVSREALEVRRRRRPVAVDSEILEPIIDRSTHRAAASQDPAQSVLAAELWETLNLALLELPWRQRASWLLRELEGFSYDEIARVLDTTPGVVRGQLHRARRTLAIRMEQWR</sequence>
<dbReference type="Pfam" id="PF04542">
    <property type="entry name" value="Sigma70_r2"/>
    <property type="match status" value="1"/>
</dbReference>
<name>A0A3N2CXR7_9ACTN</name>
<dbReference type="OrthoDB" id="5244716at2"/>
<protein>
    <submittedName>
        <fullName evidence="7">RNA polymerase sigma-70 factor (ECF subfamily)</fullName>
    </submittedName>
</protein>
<dbReference type="CDD" id="cd06171">
    <property type="entry name" value="Sigma70_r4"/>
    <property type="match status" value="1"/>
</dbReference>
<keyword evidence="3" id="KW-0731">Sigma factor</keyword>
<dbReference type="RefSeq" id="WP_123391961.1">
    <property type="nucleotide sequence ID" value="NZ_RKHO01000001.1"/>
</dbReference>
<dbReference type="PANTHER" id="PTHR43133:SF51">
    <property type="entry name" value="RNA POLYMERASE SIGMA FACTOR"/>
    <property type="match status" value="1"/>
</dbReference>
<dbReference type="EMBL" id="RKHO01000001">
    <property type="protein sequence ID" value="ROR92327.1"/>
    <property type="molecule type" value="Genomic_DNA"/>
</dbReference>
<dbReference type="NCBIfam" id="TIGR02937">
    <property type="entry name" value="sigma70-ECF"/>
    <property type="match status" value="1"/>
</dbReference>
<keyword evidence="8" id="KW-1185">Reference proteome</keyword>
<comment type="caution">
    <text evidence="7">The sequence shown here is derived from an EMBL/GenBank/DDBJ whole genome shotgun (WGS) entry which is preliminary data.</text>
</comment>